<reference evidence="2" key="1">
    <citation type="submission" date="2022-08" db="UniProtKB">
        <authorList>
            <consortium name="EnsemblMetazoa"/>
        </authorList>
    </citation>
    <scope>IDENTIFICATION</scope>
</reference>
<evidence type="ECO:0000256" key="1">
    <source>
        <dbReference type="SAM" id="MobiDB-lite"/>
    </source>
</evidence>
<protein>
    <submittedName>
        <fullName evidence="2">Uncharacterized protein</fullName>
    </submittedName>
</protein>
<proteinExistence type="predicted"/>
<dbReference type="AlphaFoldDB" id="A0A8W7PW42"/>
<organism evidence="2">
    <name type="scientific">Anopheles coluzzii</name>
    <name type="common">African malaria mosquito</name>
    <dbReference type="NCBI Taxonomy" id="1518534"/>
    <lineage>
        <taxon>Eukaryota</taxon>
        <taxon>Metazoa</taxon>
        <taxon>Ecdysozoa</taxon>
        <taxon>Arthropoda</taxon>
        <taxon>Hexapoda</taxon>
        <taxon>Insecta</taxon>
        <taxon>Pterygota</taxon>
        <taxon>Neoptera</taxon>
        <taxon>Endopterygota</taxon>
        <taxon>Diptera</taxon>
        <taxon>Nematocera</taxon>
        <taxon>Culicoidea</taxon>
        <taxon>Culicidae</taxon>
        <taxon>Anophelinae</taxon>
        <taxon>Anopheles</taxon>
    </lineage>
</organism>
<accession>A0A8W7PW42</accession>
<dbReference type="EnsemblMetazoa" id="ACOM038591-RA">
    <property type="protein sequence ID" value="ACOM038591-PA.1"/>
    <property type="gene ID" value="ACOM038591"/>
</dbReference>
<feature type="region of interest" description="Disordered" evidence="1">
    <location>
        <begin position="1"/>
        <end position="20"/>
    </location>
</feature>
<evidence type="ECO:0000313" key="2">
    <source>
        <dbReference type="EnsemblMetazoa" id="ACOM038591-PA.1"/>
    </source>
</evidence>
<dbReference type="Proteomes" id="UP000075882">
    <property type="component" value="Unassembled WGS sequence"/>
</dbReference>
<name>A0A8W7PW42_ANOCL</name>
<sequence length="349" mass="35913">MKTHALQELPAGRSTPPPAHGSKFSVDIFGILAGGAATRSAIDANSIRFLYGGSIMPPLPLPPPGDVVPDPAVLLAAAVPGMAGDARDMSTGGVCEEAFRDRSAAADPSGELAASGTTLETAKSTAEKLLMSAVVGTGGRYASVENTVRSFVMSSLAAAASFLAADAVAVERDELGVFATPPAPPPPPPPPPPIEPIWPPEWSFALPPPFPDDVPGLADVRPAMPASGLPYCDCMNRLRLPFSSCCMNSFMFGIGGSPPADDEAALAPPDEPLLEVMVEAADVATLDPLAAALDDMLRLRLCSSVSLICELERPEAAATCASAVSADRPYSSPRLPPCWPPAPCPNRAA</sequence>